<evidence type="ECO:0000259" key="8">
    <source>
        <dbReference type="PROSITE" id="PS50111"/>
    </source>
</evidence>
<dbReference type="GO" id="GO:0005886">
    <property type="term" value="C:plasma membrane"/>
    <property type="evidence" value="ECO:0007669"/>
    <property type="project" value="UniProtKB-SubCell"/>
</dbReference>
<feature type="transmembrane region" description="Helical" evidence="7">
    <location>
        <begin position="21"/>
        <end position="39"/>
    </location>
</feature>
<comment type="subcellular location">
    <subcellularLocation>
        <location evidence="1">Cell membrane</location>
    </subcellularLocation>
</comment>
<dbReference type="FunFam" id="1.10.287.950:FF:000001">
    <property type="entry name" value="Methyl-accepting chemotaxis sensory transducer"/>
    <property type="match status" value="1"/>
</dbReference>
<reference evidence="10 11" key="1">
    <citation type="submission" date="2018-12" db="EMBL/GenBank/DDBJ databases">
        <title>Bacillus yapensis draft genome sequence.</title>
        <authorList>
            <person name="Yu L."/>
            <person name="Xu X."/>
            <person name="Tang X."/>
        </authorList>
    </citation>
    <scope>NUCLEOTIDE SEQUENCE [LARGE SCALE GENOMIC DNA]</scope>
    <source>
        <strain evidence="10 11">XXST-01</strain>
    </source>
</reference>
<dbReference type="InterPro" id="IPR003660">
    <property type="entry name" value="HAMP_dom"/>
</dbReference>
<dbReference type="RefSeq" id="WP_126410168.1">
    <property type="nucleotide sequence ID" value="NZ_RXNT01000016.1"/>
</dbReference>
<evidence type="ECO:0000313" key="11">
    <source>
        <dbReference type="Proteomes" id="UP000271374"/>
    </source>
</evidence>
<feature type="domain" description="Methyl-accepting transducer" evidence="8">
    <location>
        <begin position="145"/>
        <end position="381"/>
    </location>
</feature>
<evidence type="ECO:0000256" key="7">
    <source>
        <dbReference type="SAM" id="Phobius"/>
    </source>
</evidence>
<name>A0A431VY49_9BACI</name>
<evidence type="ECO:0000256" key="6">
    <source>
        <dbReference type="PROSITE-ProRule" id="PRU00284"/>
    </source>
</evidence>
<accession>A0A431VY49</accession>
<evidence type="ECO:0000256" key="2">
    <source>
        <dbReference type="ARBA" id="ARBA00022475"/>
    </source>
</evidence>
<keyword evidence="4 6" id="KW-0807">Transducer</keyword>
<dbReference type="PANTHER" id="PTHR32089:SF112">
    <property type="entry name" value="LYSOZYME-LIKE PROTEIN-RELATED"/>
    <property type="match status" value="1"/>
</dbReference>
<keyword evidence="7" id="KW-0812">Transmembrane</keyword>
<evidence type="ECO:0000256" key="5">
    <source>
        <dbReference type="ARBA" id="ARBA00029447"/>
    </source>
</evidence>
<keyword evidence="3 7" id="KW-0472">Membrane</keyword>
<dbReference type="CDD" id="cd11386">
    <property type="entry name" value="MCP_signal"/>
    <property type="match status" value="1"/>
</dbReference>
<dbReference type="CDD" id="cd06225">
    <property type="entry name" value="HAMP"/>
    <property type="match status" value="1"/>
</dbReference>
<feature type="transmembrane region" description="Helical" evidence="7">
    <location>
        <begin position="51"/>
        <end position="72"/>
    </location>
</feature>
<dbReference type="Gene3D" id="1.10.287.950">
    <property type="entry name" value="Methyl-accepting chemotaxis protein"/>
    <property type="match status" value="1"/>
</dbReference>
<sequence length="432" mass="47152">MEKVKLEGDQKEKFHSLTIKMNIVIIGALLISVPLTGYLNSLLDHSIQTTYGIYISTAINIIFATIIAAFFIQRIVVAPLKSLLDLTREVAEGDLTVTIPKKSKDEIGQLVGSFEIMVRNLRDIVENINHTSVKIAQSSEQLSENANETNLVSMQISNSILEVATGTEGQTSGIEKVAVEITEMNEGIKEIVGNTEKVSLLSQQTTEHAFEGENAVDKTVGQMKLIQNSVSESDISIQLLRERSQEIVQILNVISDIANQTNLLALNAAIEAARAGDSGKGFAVVAEEVRRLAEQSNQSTERIAILIDHIQKATEAAVDTMRTVIKNVEEGIEITNDTKEKFSVISQSTTKINAEMENILNAAKRMSTSSEKITGTIDQISTVARKNTQNSIQVSASSQEQLVAIGEINDATKALSNISSNLRDITKRFNVL</sequence>
<feature type="domain" description="HAMP" evidence="9">
    <location>
        <begin position="74"/>
        <end position="126"/>
    </location>
</feature>
<evidence type="ECO:0000256" key="4">
    <source>
        <dbReference type="ARBA" id="ARBA00023224"/>
    </source>
</evidence>
<dbReference type="InterPro" id="IPR004089">
    <property type="entry name" value="MCPsignal_dom"/>
</dbReference>
<dbReference type="SMART" id="SM00304">
    <property type="entry name" value="HAMP"/>
    <property type="match status" value="1"/>
</dbReference>
<evidence type="ECO:0000256" key="3">
    <source>
        <dbReference type="ARBA" id="ARBA00023136"/>
    </source>
</evidence>
<dbReference type="PROSITE" id="PS50111">
    <property type="entry name" value="CHEMOTAXIS_TRANSDUC_2"/>
    <property type="match status" value="1"/>
</dbReference>
<evidence type="ECO:0000256" key="1">
    <source>
        <dbReference type="ARBA" id="ARBA00004236"/>
    </source>
</evidence>
<evidence type="ECO:0000313" key="10">
    <source>
        <dbReference type="EMBL" id="RTR28164.1"/>
    </source>
</evidence>
<dbReference type="PANTHER" id="PTHR32089">
    <property type="entry name" value="METHYL-ACCEPTING CHEMOTAXIS PROTEIN MCPB"/>
    <property type="match status" value="1"/>
</dbReference>
<comment type="caution">
    <text evidence="10">The sequence shown here is derived from an EMBL/GenBank/DDBJ whole genome shotgun (WGS) entry which is preliminary data.</text>
</comment>
<dbReference type="Proteomes" id="UP000271374">
    <property type="component" value="Unassembled WGS sequence"/>
</dbReference>
<dbReference type="Pfam" id="PF00015">
    <property type="entry name" value="MCPsignal"/>
    <property type="match status" value="1"/>
</dbReference>
<proteinExistence type="inferred from homology"/>
<keyword evidence="2" id="KW-1003">Cell membrane</keyword>
<dbReference type="Pfam" id="PF00672">
    <property type="entry name" value="HAMP"/>
    <property type="match status" value="1"/>
</dbReference>
<evidence type="ECO:0000259" key="9">
    <source>
        <dbReference type="PROSITE" id="PS50885"/>
    </source>
</evidence>
<gene>
    <name evidence="10" type="ORF">EKG37_17850</name>
</gene>
<dbReference type="SUPFAM" id="SSF58104">
    <property type="entry name" value="Methyl-accepting chemotaxis protein (MCP) signaling domain"/>
    <property type="match status" value="1"/>
</dbReference>
<dbReference type="GO" id="GO:0006935">
    <property type="term" value="P:chemotaxis"/>
    <property type="evidence" value="ECO:0007669"/>
    <property type="project" value="UniProtKB-ARBA"/>
</dbReference>
<dbReference type="EMBL" id="RXNT01000016">
    <property type="protein sequence ID" value="RTR28164.1"/>
    <property type="molecule type" value="Genomic_DNA"/>
</dbReference>
<comment type="similarity">
    <text evidence="5">Belongs to the methyl-accepting chemotaxis (MCP) protein family.</text>
</comment>
<organism evidence="10 11">
    <name type="scientific">Bacillus yapensis</name>
    <dbReference type="NCBI Taxonomy" id="2492960"/>
    <lineage>
        <taxon>Bacteria</taxon>
        <taxon>Bacillati</taxon>
        <taxon>Bacillota</taxon>
        <taxon>Bacilli</taxon>
        <taxon>Bacillales</taxon>
        <taxon>Bacillaceae</taxon>
        <taxon>Bacillus</taxon>
    </lineage>
</organism>
<keyword evidence="7" id="KW-1133">Transmembrane helix</keyword>
<dbReference type="SMART" id="SM00283">
    <property type="entry name" value="MA"/>
    <property type="match status" value="1"/>
</dbReference>
<dbReference type="AlphaFoldDB" id="A0A431VY49"/>
<dbReference type="PROSITE" id="PS50885">
    <property type="entry name" value="HAMP"/>
    <property type="match status" value="1"/>
</dbReference>
<protein>
    <submittedName>
        <fullName evidence="10">Methyl-accepting chemotaxis protein</fullName>
    </submittedName>
</protein>
<dbReference type="GO" id="GO:0007165">
    <property type="term" value="P:signal transduction"/>
    <property type="evidence" value="ECO:0007669"/>
    <property type="project" value="UniProtKB-KW"/>
</dbReference>
<keyword evidence="11" id="KW-1185">Reference proteome</keyword>
<dbReference type="OrthoDB" id="107771at2"/>